<comment type="similarity">
    <text evidence="1 4">Belongs to the HSP15 family.</text>
</comment>
<gene>
    <name evidence="7" type="primary">hslR</name>
    <name evidence="7" type="ORF">GPUN_1284</name>
</gene>
<organism evidence="7 8">
    <name type="scientific">Glaciecola punicea ACAM 611</name>
    <dbReference type="NCBI Taxonomy" id="1121923"/>
    <lineage>
        <taxon>Bacteria</taxon>
        <taxon>Pseudomonadati</taxon>
        <taxon>Pseudomonadota</taxon>
        <taxon>Gammaproteobacteria</taxon>
        <taxon>Alteromonadales</taxon>
        <taxon>Alteromonadaceae</taxon>
        <taxon>Glaciecola</taxon>
    </lineage>
</organism>
<dbReference type="OrthoDB" id="9797176at2"/>
<dbReference type="STRING" id="56804.BAE46_06370"/>
<dbReference type="SMART" id="SM00363">
    <property type="entry name" value="S4"/>
    <property type="match status" value="1"/>
</dbReference>
<dbReference type="InterPro" id="IPR025708">
    <property type="entry name" value="HSP15"/>
</dbReference>
<evidence type="ECO:0000256" key="4">
    <source>
        <dbReference type="PIRNR" id="PIRNR016821"/>
    </source>
</evidence>
<dbReference type="GO" id="GO:0003677">
    <property type="term" value="F:DNA binding"/>
    <property type="evidence" value="ECO:0007669"/>
    <property type="project" value="UniProtKB-KW"/>
</dbReference>
<dbReference type="GO" id="GO:0043023">
    <property type="term" value="F:ribosomal large subunit binding"/>
    <property type="evidence" value="ECO:0007669"/>
    <property type="project" value="InterPro"/>
</dbReference>
<evidence type="ECO:0000256" key="1">
    <source>
        <dbReference type="ARBA" id="ARBA00008396"/>
    </source>
</evidence>
<evidence type="ECO:0000313" key="8">
    <source>
        <dbReference type="Proteomes" id="UP000053586"/>
    </source>
</evidence>
<reference evidence="7 8" key="2">
    <citation type="journal article" date="2017" name="Antonie Van Leeuwenhoek">
        <title>Rhizobium rhizosphaerae sp. nov., a novel species isolated from rice rhizosphere.</title>
        <authorList>
            <person name="Zhao J.J."/>
            <person name="Zhang J."/>
            <person name="Zhang R.J."/>
            <person name="Zhang C.W."/>
            <person name="Yin H.Q."/>
            <person name="Zhang X.X."/>
        </authorList>
    </citation>
    <scope>NUCLEOTIDE SEQUENCE [LARGE SCALE GENOMIC DNA]</scope>
    <source>
        <strain evidence="7 8">ACAM 611</strain>
    </source>
</reference>
<protein>
    <recommendedName>
        <fullName evidence="4">Heat shock protein 15</fullName>
    </recommendedName>
</protein>
<evidence type="ECO:0000259" key="6">
    <source>
        <dbReference type="SMART" id="SM00363"/>
    </source>
</evidence>
<dbReference type="SUPFAM" id="SSF55174">
    <property type="entry name" value="Alpha-L RNA-binding motif"/>
    <property type="match status" value="1"/>
</dbReference>
<keyword evidence="7" id="KW-0346">Stress response</keyword>
<evidence type="ECO:0000256" key="5">
    <source>
        <dbReference type="SAM" id="MobiDB-lite"/>
    </source>
</evidence>
<sequence length="141" mass="16104">MAGKSQKNKQANASDVVLKVRLDKWLWAARFCKTRAIARDLVQAGKVQYNEQRTKASRLVEVGAKIKIPSGYDQKIITVESINDKRQSAILAQALYSETSQSIIQREKNAQARELSAFHSPKPDSRPDKKQRREIIKFKHQ</sequence>
<comment type="caution">
    <text evidence="7">The sequence shown here is derived from an EMBL/GenBank/DDBJ whole genome shotgun (WGS) entry which is preliminary data.</text>
</comment>
<dbReference type="AlphaFoldDB" id="H5TAT1"/>
<dbReference type="EMBL" id="BAET01000012">
    <property type="protein sequence ID" value="GAB55408.1"/>
    <property type="molecule type" value="Genomic_DNA"/>
</dbReference>
<proteinExistence type="inferred from homology"/>
<accession>H5TAT1</accession>
<dbReference type="GO" id="GO:0034605">
    <property type="term" value="P:cellular response to heat"/>
    <property type="evidence" value="ECO:0007669"/>
    <property type="project" value="InterPro"/>
</dbReference>
<dbReference type="Proteomes" id="UP000053586">
    <property type="component" value="Unassembled WGS sequence"/>
</dbReference>
<feature type="compositionally biased region" description="Basic and acidic residues" evidence="5">
    <location>
        <begin position="121"/>
        <end position="141"/>
    </location>
</feature>
<dbReference type="Pfam" id="PF01479">
    <property type="entry name" value="S4"/>
    <property type="match status" value="1"/>
</dbReference>
<dbReference type="InterPro" id="IPR002942">
    <property type="entry name" value="S4_RNA-bd"/>
</dbReference>
<evidence type="ECO:0000256" key="2">
    <source>
        <dbReference type="ARBA" id="ARBA00022884"/>
    </source>
</evidence>
<dbReference type="CDD" id="cd00165">
    <property type="entry name" value="S4"/>
    <property type="match status" value="1"/>
</dbReference>
<name>H5TAT1_9ALTE</name>
<dbReference type="PIRSF" id="PIRSF016821">
    <property type="entry name" value="HSP15"/>
    <property type="match status" value="1"/>
</dbReference>
<dbReference type="InterPro" id="IPR036986">
    <property type="entry name" value="S4_RNA-bd_sf"/>
</dbReference>
<dbReference type="Gene3D" id="3.10.290.10">
    <property type="entry name" value="RNA-binding S4 domain"/>
    <property type="match status" value="1"/>
</dbReference>
<dbReference type="PROSITE" id="PS50889">
    <property type="entry name" value="S4"/>
    <property type="match status" value="1"/>
</dbReference>
<keyword evidence="8" id="KW-1185">Reference proteome</keyword>
<reference evidence="7 8" key="1">
    <citation type="journal article" date="2012" name="J. Bacteriol.">
        <title>Genome sequence of proteorhodopsin-containing sea ice bacterium Glaciecola punicea ACAM 611T.</title>
        <authorList>
            <person name="Qin Q.-L."/>
            <person name="Xie B.-B."/>
            <person name="Shu Y.-L."/>
            <person name="Rong J.-C."/>
            <person name="Zhao D.-L."/>
            <person name="Zhang X.-Y."/>
            <person name="Chen X.-L."/>
            <person name="Zhou B.-C."/>
            <person name="Zhanga Y.-Z."/>
        </authorList>
    </citation>
    <scope>NUCLEOTIDE SEQUENCE [LARGE SCALE GENOMIC DNA]</scope>
    <source>
        <strain evidence="7 8">ACAM 611</strain>
    </source>
</reference>
<dbReference type="RefSeq" id="WP_006004464.1">
    <property type="nucleotide sequence ID" value="NZ_BAET01000012.1"/>
</dbReference>
<dbReference type="NCBIfam" id="NF007673">
    <property type="entry name" value="PRK10348.1"/>
    <property type="match status" value="1"/>
</dbReference>
<evidence type="ECO:0000313" key="7">
    <source>
        <dbReference type="EMBL" id="GAB55408.1"/>
    </source>
</evidence>
<evidence type="ECO:0000256" key="3">
    <source>
        <dbReference type="ARBA" id="ARBA00023125"/>
    </source>
</evidence>
<feature type="region of interest" description="Disordered" evidence="5">
    <location>
        <begin position="112"/>
        <end position="141"/>
    </location>
</feature>
<dbReference type="eggNOG" id="COG1188">
    <property type="taxonomic scope" value="Bacteria"/>
</dbReference>
<keyword evidence="2 4" id="KW-0694">RNA-binding</keyword>
<feature type="domain" description="RNA-binding S4" evidence="6">
    <location>
        <begin position="20"/>
        <end position="87"/>
    </location>
</feature>
<dbReference type="GO" id="GO:0003727">
    <property type="term" value="F:single-stranded RNA binding"/>
    <property type="evidence" value="ECO:0007669"/>
    <property type="project" value="InterPro"/>
</dbReference>
<keyword evidence="3 4" id="KW-0238">DNA-binding</keyword>